<dbReference type="EMBL" id="POWG01000034">
    <property type="protein sequence ID" value="PNQ96227.1"/>
    <property type="molecule type" value="Genomic_DNA"/>
</dbReference>
<dbReference type="PANTHER" id="PTHR35894">
    <property type="entry name" value="GENERAL SECRETION PATHWAY PROTEIN A-RELATED"/>
    <property type="match status" value="1"/>
</dbReference>
<dbReference type="AlphaFoldDB" id="A0A2K1FUL1"/>
<accession>A0A2K1FUL1</accession>
<dbReference type="InterPro" id="IPR008868">
    <property type="entry name" value="TniB"/>
</dbReference>
<evidence type="ECO:0000313" key="2">
    <source>
        <dbReference type="Proteomes" id="UP000236268"/>
    </source>
</evidence>
<dbReference type="InterPro" id="IPR027417">
    <property type="entry name" value="P-loop_NTPase"/>
</dbReference>
<name>A0A2K1FUL1_9PROT</name>
<keyword evidence="1" id="KW-0614">Plasmid</keyword>
<reference evidence="1 2" key="1">
    <citation type="submission" date="2018-01" db="EMBL/GenBank/DDBJ databases">
        <title>Whole genome sequence of Azospirillum brasilense REC3 isolated from strawberry roots.</title>
        <authorList>
            <person name="Fontana C.A."/>
            <person name="Salazar S.M."/>
            <person name="Bassi D."/>
            <person name="Puglisi E."/>
            <person name="Lovaisa N.C."/>
            <person name="Toffoli L.M."/>
            <person name="Pedraza R."/>
            <person name="Cocconcelli P.S."/>
        </authorList>
    </citation>
    <scope>NUCLEOTIDE SEQUENCE [LARGE SCALE GENOMIC DNA]</scope>
    <source>
        <strain evidence="1 2">REC3</strain>
        <plasmid evidence="1">p20unnamed</plasmid>
    </source>
</reference>
<protein>
    <submittedName>
        <fullName evidence="1">AAA family ATPase</fullName>
    </submittedName>
</protein>
<dbReference type="RefSeq" id="WP_103041069.1">
    <property type="nucleotide sequence ID" value="NZ_POWG01000034.1"/>
</dbReference>
<organism evidence="1 2">
    <name type="scientific">Azospirillum argentinense</name>
    <dbReference type="NCBI Taxonomy" id="2970906"/>
    <lineage>
        <taxon>Bacteria</taxon>
        <taxon>Pseudomonadati</taxon>
        <taxon>Pseudomonadota</taxon>
        <taxon>Alphaproteobacteria</taxon>
        <taxon>Rhodospirillales</taxon>
        <taxon>Azospirillaceae</taxon>
        <taxon>Azospirillum</taxon>
    </lineage>
</organism>
<proteinExistence type="predicted"/>
<evidence type="ECO:0000313" key="1">
    <source>
        <dbReference type="EMBL" id="PNQ96227.1"/>
    </source>
</evidence>
<comment type="caution">
    <text evidence="1">The sequence shown here is derived from an EMBL/GenBank/DDBJ whole genome shotgun (WGS) entry which is preliminary data.</text>
</comment>
<dbReference type="Gene3D" id="3.40.50.300">
    <property type="entry name" value="P-loop containing nucleotide triphosphate hydrolases"/>
    <property type="match status" value="1"/>
</dbReference>
<dbReference type="InterPro" id="IPR052026">
    <property type="entry name" value="ExeA_AAA_ATPase_DNA-bind"/>
</dbReference>
<dbReference type="SUPFAM" id="SSF52540">
    <property type="entry name" value="P-loop containing nucleoside triphosphate hydrolases"/>
    <property type="match status" value="1"/>
</dbReference>
<dbReference type="Pfam" id="PF05621">
    <property type="entry name" value="TniB"/>
    <property type="match status" value="1"/>
</dbReference>
<dbReference type="Proteomes" id="UP000236268">
    <property type="component" value="Unassembled WGS sequence"/>
</dbReference>
<geneLocation type="plasmid" evidence="1">
    <name>p20unnamed</name>
</geneLocation>
<sequence length="298" mass="33701">MDVDLFAGEGAPMLPFEFPVAENDIRIRRIRSPRYVDYEAGNAILNRLAWLFNHPKAVRPPCSLIYGDTNNGKTALAYKFVRDFSPREDSPEYGKRPVVYVHAPPFADLNGFYDAILRTLKAPYRSTARAQAKWDQILQLLAAIGTRVLILDEVNNLLIGKVDQRSMVLNSLKSLSNELRIPVVAMGTQDAVRVFQTDQQLGNRFEPIGIPRWALSKDYAVFIARYVQRLELKQESNFRSKELVGRIHGMSEGLTGETCKLLALAAEMAVHTGREIIDMGTLDQVPWVMPSERRRAAR</sequence>
<gene>
    <name evidence="1" type="ORF">C1S70_24800</name>
</gene>
<dbReference type="PANTHER" id="PTHR35894:SF1">
    <property type="entry name" value="PHOSPHORIBULOKINASE _ URIDINE KINASE FAMILY"/>
    <property type="match status" value="1"/>
</dbReference>